<keyword evidence="3" id="KW-1185">Reference proteome</keyword>
<sequence>MAGEPIKPKSAGDVASARAEARKGGPLPEAKPSASEDIAAFVAKARAMSPHRPDARGRLVFALDATMSRQPTWDMACALQADMFREAASLGSLDIRLVYYRGFNECRATGWISDSAQLARLMGKIDCRGGNTQIGKVLSEARREAVASGVRAMVFVGDAMEESVDDLCAKAGELGLLKVPVFMFQEGHDPIAEQTFREIARLTGGAWCRFDPGAAAQLRELLRAAAAYAAGGREALLRLSKTTSGAAALIGQMK</sequence>
<dbReference type="RefSeq" id="WP_057845646.1">
    <property type="nucleotide sequence ID" value="NZ_LLYA01000170.1"/>
</dbReference>
<feature type="region of interest" description="Disordered" evidence="1">
    <location>
        <begin position="1"/>
        <end position="32"/>
    </location>
</feature>
<gene>
    <name evidence="2" type="ORF">CQ13_06785</name>
</gene>
<evidence type="ECO:0000313" key="2">
    <source>
        <dbReference type="EMBL" id="KRR21746.1"/>
    </source>
</evidence>
<dbReference type="EMBL" id="LLYA01000170">
    <property type="protein sequence ID" value="KRR21746.1"/>
    <property type="molecule type" value="Genomic_DNA"/>
</dbReference>
<dbReference type="AlphaFoldDB" id="A0A0R3MNF8"/>
<evidence type="ECO:0008006" key="4">
    <source>
        <dbReference type="Google" id="ProtNLM"/>
    </source>
</evidence>
<reference evidence="2 3" key="1">
    <citation type="submission" date="2014-03" db="EMBL/GenBank/DDBJ databases">
        <title>Bradyrhizobium valentinum sp. nov., isolated from effective nodules of Lupinus mariae-josephae, a lupine endemic of basic-lime soils in Eastern Spain.</title>
        <authorList>
            <person name="Duran D."/>
            <person name="Rey L."/>
            <person name="Navarro A."/>
            <person name="Busquets A."/>
            <person name="Imperial J."/>
            <person name="Ruiz-Argueso T."/>
        </authorList>
    </citation>
    <scope>NUCLEOTIDE SEQUENCE [LARGE SCALE GENOMIC DNA]</scope>
    <source>
        <strain evidence="2 3">Ro19</strain>
    </source>
</reference>
<organism evidence="2 3">
    <name type="scientific">Bradyrhizobium retamae</name>
    <dbReference type="NCBI Taxonomy" id="1300035"/>
    <lineage>
        <taxon>Bacteria</taxon>
        <taxon>Pseudomonadati</taxon>
        <taxon>Pseudomonadota</taxon>
        <taxon>Alphaproteobacteria</taxon>
        <taxon>Hyphomicrobiales</taxon>
        <taxon>Nitrobacteraceae</taxon>
        <taxon>Bradyrhizobium</taxon>
    </lineage>
</organism>
<evidence type="ECO:0000256" key="1">
    <source>
        <dbReference type="SAM" id="MobiDB-lite"/>
    </source>
</evidence>
<dbReference type="Proteomes" id="UP000052023">
    <property type="component" value="Unassembled WGS sequence"/>
</dbReference>
<evidence type="ECO:0000313" key="3">
    <source>
        <dbReference type="Proteomes" id="UP000052023"/>
    </source>
</evidence>
<comment type="caution">
    <text evidence="2">The sequence shown here is derived from an EMBL/GenBank/DDBJ whole genome shotgun (WGS) entry which is preliminary data.</text>
</comment>
<protein>
    <recommendedName>
        <fullName evidence="4">VWA domain-containing protein</fullName>
    </recommendedName>
</protein>
<name>A0A0R3MNF8_9BRAD</name>
<dbReference type="Gene3D" id="3.40.50.410">
    <property type="entry name" value="von Willebrand factor, type A domain"/>
    <property type="match status" value="1"/>
</dbReference>
<accession>A0A0R3MNF8</accession>
<dbReference type="OrthoDB" id="5430236at2"/>
<dbReference type="SUPFAM" id="SSF53300">
    <property type="entry name" value="vWA-like"/>
    <property type="match status" value="1"/>
</dbReference>
<proteinExistence type="predicted"/>
<dbReference type="InterPro" id="IPR036465">
    <property type="entry name" value="vWFA_dom_sf"/>
</dbReference>